<gene>
    <name evidence="5" type="ORF">EJP77_05715</name>
</gene>
<dbReference type="RefSeq" id="WP_127198157.1">
    <property type="nucleotide sequence ID" value="NZ_RZNX01000001.1"/>
</dbReference>
<comment type="caution">
    <text evidence="5">The sequence shown here is derived from an EMBL/GenBank/DDBJ whole genome shotgun (WGS) entry which is preliminary data.</text>
</comment>
<dbReference type="Proteomes" id="UP000272464">
    <property type="component" value="Unassembled WGS sequence"/>
</dbReference>
<dbReference type="InterPro" id="IPR051081">
    <property type="entry name" value="HTH_MetalResp_TranReg"/>
</dbReference>
<dbReference type="PROSITE" id="PS50987">
    <property type="entry name" value="HTH_ARSR_2"/>
    <property type="match status" value="1"/>
</dbReference>
<evidence type="ECO:0000256" key="3">
    <source>
        <dbReference type="ARBA" id="ARBA00023163"/>
    </source>
</evidence>
<dbReference type="AlphaFoldDB" id="A0A433XR87"/>
<proteinExistence type="predicted"/>
<reference evidence="5 6" key="1">
    <citation type="submission" date="2018-12" db="EMBL/GenBank/DDBJ databases">
        <authorList>
            <person name="Sun L."/>
            <person name="Chen Z."/>
        </authorList>
    </citation>
    <scope>NUCLEOTIDE SEQUENCE [LARGE SCALE GENOMIC DNA]</scope>
    <source>
        <strain evidence="5 6">3-5-3</strain>
    </source>
</reference>
<keyword evidence="6" id="KW-1185">Reference proteome</keyword>
<evidence type="ECO:0000259" key="4">
    <source>
        <dbReference type="PROSITE" id="PS50987"/>
    </source>
</evidence>
<dbReference type="GO" id="GO:0003677">
    <property type="term" value="F:DNA binding"/>
    <property type="evidence" value="ECO:0007669"/>
    <property type="project" value="UniProtKB-KW"/>
</dbReference>
<dbReference type="InterPro" id="IPR036388">
    <property type="entry name" value="WH-like_DNA-bd_sf"/>
</dbReference>
<dbReference type="PANTHER" id="PTHR33154">
    <property type="entry name" value="TRANSCRIPTIONAL REGULATOR, ARSR FAMILY"/>
    <property type="match status" value="1"/>
</dbReference>
<name>A0A433XR87_9BACL</name>
<evidence type="ECO:0000256" key="2">
    <source>
        <dbReference type="ARBA" id="ARBA00023125"/>
    </source>
</evidence>
<dbReference type="OrthoDB" id="9790747at2"/>
<protein>
    <submittedName>
        <fullName evidence="5">Transcriptional regulator</fullName>
    </submittedName>
</protein>
<keyword evidence="2" id="KW-0238">DNA-binding</keyword>
<evidence type="ECO:0000313" key="6">
    <source>
        <dbReference type="Proteomes" id="UP000272464"/>
    </source>
</evidence>
<dbReference type="InterPro" id="IPR036390">
    <property type="entry name" value="WH_DNA-bd_sf"/>
</dbReference>
<evidence type="ECO:0000256" key="1">
    <source>
        <dbReference type="ARBA" id="ARBA00023015"/>
    </source>
</evidence>
<dbReference type="Pfam" id="PF01022">
    <property type="entry name" value="HTH_5"/>
    <property type="match status" value="1"/>
</dbReference>
<dbReference type="SMART" id="SM00418">
    <property type="entry name" value="HTH_ARSR"/>
    <property type="match status" value="1"/>
</dbReference>
<feature type="domain" description="HTH arsR-type" evidence="4">
    <location>
        <begin position="1"/>
        <end position="103"/>
    </location>
</feature>
<dbReference type="InterPro" id="IPR011991">
    <property type="entry name" value="ArsR-like_HTH"/>
</dbReference>
<keyword evidence="3" id="KW-0804">Transcription</keyword>
<organism evidence="5 6">
    <name type="scientific">Paenibacillus zeisoli</name>
    <dbReference type="NCBI Taxonomy" id="2496267"/>
    <lineage>
        <taxon>Bacteria</taxon>
        <taxon>Bacillati</taxon>
        <taxon>Bacillota</taxon>
        <taxon>Bacilli</taxon>
        <taxon>Bacillales</taxon>
        <taxon>Paenibacillaceae</taxon>
        <taxon>Paenibacillus</taxon>
    </lineage>
</organism>
<sequence length="103" mass="11941">MDYLTIFKALANETRLQILLWLKEPEMNFPSAVPLADEHDFKDAICVGKIQEKAGMSQSTTSQYLSLLQRSGLLEARRIGQWTYYRRNEDTIQQLAKYIGKEL</sequence>
<keyword evidence="1" id="KW-0805">Transcription regulation</keyword>
<accession>A0A433XR87</accession>
<evidence type="ECO:0000313" key="5">
    <source>
        <dbReference type="EMBL" id="RUT36468.1"/>
    </source>
</evidence>
<dbReference type="InterPro" id="IPR001845">
    <property type="entry name" value="HTH_ArsR_DNA-bd_dom"/>
</dbReference>
<dbReference type="PANTHER" id="PTHR33154:SF33">
    <property type="entry name" value="TRANSCRIPTIONAL REPRESSOR SDPR"/>
    <property type="match status" value="1"/>
</dbReference>
<dbReference type="SUPFAM" id="SSF46785">
    <property type="entry name" value="Winged helix' DNA-binding domain"/>
    <property type="match status" value="1"/>
</dbReference>
<dbReference type="CDD" id="cd00090">
    <property type="entry name" value="HTH_ARSR"/>
    <property type="match status" value="1"/>
</dbReference>
<dbReference type="Gene3D" id="1.10.10.10">
    <property type="entry name" value="Winged helix-like DNA-binding domain superfamily/Winged helix DNA-binding domain"/>
    <property type="match status" value="1"/>
</dbReference>
<dbReference type="GO" id="GO:0003700">
    <property type="term" value="F:DNA-binding transcription factor activity"/>
    <property type="evidence" value="ECO:0007669"/>
    <property type="project" value="InterPro"/>
</dbReference>
<dbReference type="EMBL" id="RZNX01000001">
    <property type="protein sequence ID" value="RUT36468.1"/>
    <property type="molecule type" value="Genomic_DNA"/>
</dbReference>